<evidence type="ECO:0000313" key="3">
    <source>
        <dbReference type="Proteomes" id="UP000799436"/>
    </source>
</evidence>
<dbReference type="OrthoDB" id="5417628at2759"/>
<organism evidence="2 3">
    <name type="scientific">Teratosphaeria nubilosa</name>
    <dbReference type="NCBI Taxonomy" id="161662"/>
    <lineage>
        <taxon>Eukaryota</taxon>
        <taxon>Fungi</taxon>
        <taxon>Dikarya</taxon>
        <taxon>Ascomycota</taxon>
        <taxon>Pezizomycotina</taxon>
        <taxon>Dothideomycetes</taxon>
        <taxon>Dothideomycetidae</taxon>
        <taxon>Mycosphaerellales</taxon>
        <taxon>Teratosphaeriaceae</taxon>
        <taxon>Teratosphaeria</taxon>
    </lineage>
</organism>
<protein>
    <submittedName>
        <fullName evidence="2">Uncharacterized protein</fullName>
    </submittedName>
</protein>
<dbReference type="AlphaFoldDB" id="A0A6G1L0Q1"/>
<dbReference type="EMBL" id="ML995876">
    <property type="protein sequence ID" value="KAF2766162.1"/>
    <property type="molecule type" value="Genomic_DNA"/>
</dbReference>
<evidence type="ECO:0000256" key="1">
    <source>
        <dbReference type="SAM" id="MobiDB-lite"/>
    </source>
</evidence>
<reference evidence="2" key="1">
    <citation type="journal article" date="2020" name="Stud. Mycol.">
        <title>101 Dothideomycetes genomes: a test case for predicting lifestyles and emergence of pathogens.</title>
        <authorList>
            <person name="Haridas S."/>
            <person name="Albert R."/>
            <person name="Binder M."/>
            <person name="Bloem J."/>
            <person name="Labutti K."/>
            <person name="Salamov A."/>
            <person name="Andreopoulos B."/>
            <person name="Baker S."/>
            <person name="Barry K."/>
            <person name="Bills G."/>
            <person name="Bluhm B."/>
            <person name="Cannon C."/>
            <person name="Castanera R."/>
            <person name="Culley D."/>
            <person name="Daum C."/>
            <person name="Ezra D."/>
            <person name="Gonzalez J."/>
            <person name="Henrissat B."/>
            <person name="Kuo A."/>
            <person name="Liang C."/>
            <person name="Lipzen A."/>
            <person name="Lutzoni F."/>
            <person name="Magnuson J."/>
            <person name="Mondo S."/>
            <person name="Nolan M."/>
            <person name="Ohm R."/>
            <person name="Pangilinan J."/>
            <person name="Park H.-J."/>
            <person name="Ramirez L."/>
            <person name="Alfaro M."/>
            <person name="Sun H."/>
            <person name="Tritt A."/>
            <person name="Yoshinaga Y."/>
            <person name="Zwiers L.-H."/>
            <person name="Turgeon B."/>
            <person name="Goodwin S."/>
            <person name="Spatafora J."/>
            <person name="Crous P."/>
            <person name="Grigoriev I."/>
        </authorList>
    </citation>
    <scope>NUCLEOTIDE SEQUENCE</scope>
    <source>
        <strain evidence="2">CBS 116005</strain>
    </source>
</reference>
<feature type="region of interest" description="Disordered" evidence="1">
    <location>
        <begin position="335"/>
        <end position="371"/>
    </location>
</feature>
<gene>
    <name evidence="2" type="ORF">EJ03DRAFT_384827</name>
</gene>
<keyword evidence="3" id="KW-1185">Reference proteome</keyword>
<evidence type="ECO:0000313" key="2">
    <source>
        <dbReference type="EMBL" id="KAF2766162.1"/>
    </source>
</evidence>
<dbReference type="Proteomes" id="UP000799436">
    <property type="component" value="Unassembled WGS sequence"/>
</dbReference>
<feature type="compositionally biased region" description="Polar residues" evidence="1">
    <location>
        <begin position="354"/>
        <end position="363"/>
    </location>
</feature>
<name>A0A6G1L0Q1_9PEZI</name>
<feature type="region of interest" description="Disordered" evidence="1">
    <location>
        <begin position="283"/>
        <end position="312"/>
    </location>
</feature>
<feature type="region of interest" description="Disordered" evidence="1">
    <location>
        <begin position="393"/>
        <end position="455"/>
    </location>
</feature>
<proteinExistence type="predicted"/>
<accession>A0A6G1L0Q1</accession>
<sequence>MRYLDWDALIFPQGSHVPLREFRTNCYLQQEPMGATIPIVTCFVPSLAANSPFQLSVHSWSPPTSILGESGAAGYVPGTAYKWRVQVIVDGKVVCTEKWPEDTAWPKQFDGIPNGRLDKEGKPVKDSFLFPKFHKKILSEQQWNASDDISRIKIQLSAGYDIAEGFIKLVDHLIFSFQHAPIETLQRSGIAWPHPNMVQVSNPLQTIDTHTLLEVHGLPRACHEQETSSRNTSSTYSTFPPSIYNFELHAQHHHDVPYMSRPQPKMRLPSDQIDLIINAINQRPAPTNQTMPPPPVPQRASAMGRNDQSRQTDISMHADCTSYPLCISQDAEGRIVHTPPSTSKPALSIHGRNEGSTESSSSPVKPRDFLSTVMDVPPPTPVTTAVSPPEVTISPATIIGPESSTKKRTRSALRSLTLNDGSPEKKGPAGKPARKASRTVNHIRDDEDKENAVVG</sequence>